<evidence type="ECO:0000256" key="2">
    <source>
        <dbReference type="ARBA" id="ARBA00022679"/>
    </source>
</evidence>
<evidence type="ECO:0000256" key="3">
    <source>
        <dbReference type="ARBA" id="ARBA00022960"/>
    </source>
</evidence>
<keyword evidence="4" id="KW-0573">Peptidoglycan synthesis</keyword>
<dbReference type="InterPro" id="IPR016181">
    <property type="entry name" value="Acyl_CoA_acyltransferase"/>
</dbReference>
<evidence type="ECO:0000256" key="1">
    <source>
        <dbReference type="ARBA" id="ARBA00009943"/>
    </source>
</evidence>
<dbReference type="InterPro" id="IPR050644">
    <property type="entry name" value="PG_Glycine_Bridge_Synth"/>
</dbReference>
<keyword evidence="3" id="KW-0133">Cell shape</keyword>
<dbReference type="Pfam" id="PF02388">
    <property type="entry name" value="FemAB"/>
    <property type="match status" value="2"/>
</dbReference>
<organism evidence="7 8">
    <name type="scientific">Streptomyces daghestanicus</name>
    <dbReference type="NCBI Taxonomy" id="66885"/>
    <lineage>
        <taxon>Bacteria</taxon>
        <taxon>Bacillati</taxon>
        <taxon>Actinomycetota</taxon>
        <taxon>Actinomycetes</taxon>
        <taxon>Kitasatosporales</taxon>
        <taxon>Streptomycetaceae</taxon>
        <taxon>Streptomyces</taxon>
    </lineage>
</organism>
<dbReference type="InterPro" id="IPR003447">
    <property type="entry name" value="FEMABX"/>
</dbReference>
<accession>A0ABQ3QDY5</accession>
<evidence type="ECO:0000256" key="4">
    <source>
        <dbReference type="ARBA" id="ARBA00022984"/>
    </source>
</evidence>
<dbReference type="RefSeq" id="WP_189422312.1">
    <property type="nucleotide sequence ID" value="NZ_BMTC01000028.1"/>
</dbReference>
<keyword evidence="5" id="KW-0012">Acyltransferase</keyword>
<keyword evidence="2" id="KW-0808">Transferase</keyword>
<sequence length="373" mass="41856">MSHRLKVITREEHLAFTGTRPSVSHLQVPSWGDVKPDWRGESLGWFDGAGRLVGAGLVLLRPLPGLRRYFAYLPEGPVIDWAAADLEQWLEPMLAHLERRGAFSVRMGPPVVTRRWSADAVKAAIADPRAARLADVEATAQDPDGLRVVDRLRRAGWRRTEPGGADGFAAGQPRYVFQVPLAGRSLDEIRQGLNQQWRRNIKKAEKAGVKVVEGGAEDLPVFHALYTETAERDRFVPRPLPYFQRMWSALTAEDPHRMRLYLAHHDGDTLAAATMLTVGEHVWYSYGASTARKREVQPNNALQWRMLCDAHEQGAAVYDFRGITDILDESDHLLGLLRFKAGSGGEAVEYAGEWDYPLNKVLHKALGLYLSRR</sequence>
<reference evidence="7" key="1">
    <citation type="submission" date="2024-05" db="EMBL/GenBank/DDBJ databases">
        <title>Whole genome shotgun sequence of Streptomyces daghestanicus NBRC 12762.</title>
        <authorList>
            <person name="Komaki H."/>
            <person name="Tamura T."/>
        </authorList>
    </citation>
    <scope>NUCLEOTIDE SEQUENCE</scope>
    <source>
        <strain evidence="7">NBRC 12762</strain>
    </source>
</reference>
<dbReference type="SUPFAM" id="SSF55729">
    <property type="entry name" value="Acyl-CoA N-acyltransferases (Nat)"/>
    <property type="match status" value="2"/>
</dbReference>
<comment type="similarity">
    <text evidence="1">Belongs to the FemABX family.</text>
</comment>
<name>A0ABQ3QDY5_9ACTN</name>
<dbReference type="PANTHER" id="PTHR36174">
    <property type="entry name" value="LIPID II:GLYCINE GLYCYLTRANSFERASE"/>
    <property type="match status" value="1"/>
</dbReference>
<evidence type="ECO:0000256" key="6">
    <source>
        <dbReference type="ARBA" id="ARBA00023316"/>
    </source>
</evidence>
<dbReference type="GeneID" id="91555690"/>
<dbReference type="EMBL" id="BNDX01000018">
    <property type="protein sequence ID" value="GHI35493.1"/>
    <property type="molecule type" value="Genomic_DNA"/>
</dbReference>
<evidence type="ECO:0000256" key="5">
    <source>
        <dbReference type="ARBA" id="ARBA00023315"/>
    </source>
</evidence>
<proteinExistence type="inferred from homology"/>
<dbReference type="PANTHER" id="PTHR36174:SF1">
    <property type="entry name" value="LIPID II:GLYCINE GLYCYLTRANSFERASE"/>
    <property type="match status" value="1"/>
</dbReference>
<evidence type="ECO:0000313" key="8">
    <source>
        <dbReference type="Proteomes" id="UP001052655"/>
    </source>
</evidence>
<keyword evidence="6" id="KW-0961">Cell wall biogenesis/degradation</keyword>
<dbReference type="PROSITE" id="PS51191">
    <property type="entry name" value="FEMABX"/>
    <property type="match status" value="1"/>
</dbReference>
<comment type="caution">
    <text evidence="7">The sequence shown here is derived from an EMBL/GenBank/DDBJ whole genome shotgun (WGS) entry which is preliminary data.</text>
</comment>
<protein>
    <submittedName>
        <fullName evidence="7">Peptidoglycan bridge formation protein FemAB</fullName>
    </submittedName>
</protein>
<dbReference type="Gene3D" id="3.40.630.30">
    <property type="match status" value="2"/>
</dbReference>
<gene>
    <name evidence="7" type="ORF">Sdagh_72230</name>
</gene>
<evidence type="ECO:0000313" key="7">
    <source>
        <dbReference type="EMBL" id="GHI35493.1"/>
    </source>
</evidence>
<keyword evidence="8" id="KW-1185">Reference proteome</keyword>
<dbReference type="Proteomes" id="UP001052655">
    <property type="component" value="Unassembled WGS sequence"/>
</dbReference>